<proteinExistence type="inferred from homology"/>
<accession>A0A183H9G3</accession>
<dbReference type="WBParaSite" id="OFLC_0000412401-mRNA-1">
    <property type="protein sequence ID" value="OFLC_0000412401-mRNA-1"/>
    <property type="gene ID" value="OFLC_0000412401"/>
</dbReference>
<dbReference type="EC" id="2.3.1.48" evidence="2"/>
<dbReference type="InterPro" id="IPR002717">
    <property type="entry name" value="HAT_MYST-type"/>
</dbReference>
<dbReference type="FunFam" id="3.30.60.60:FF:000001">
    <property type="entry name" value="Histone acetyltransferase"/>
    <property type="match status" value="1"/>
</dbReference>
<keyword evidence="7" id="KW-1185">Reference proteome</keyword>
<evidence type="ECO:0000313" key="7">
    <source>
        <dbReference type="Proteomes" id="UP000267606"/>
    </source>
</evidence>
<evidence type="ECO:0000313" key="8">
    <source>
        <dbReference type="WBParaSite" id="OFLC_0000412401-mRNA-1"/>
    </source>
</evidence>
<dbReference type="Proteomes" id="UP000267606">
    <property type="component" value="Unassembled WGS sequence"/>
</dbReference>
<keyword evidence="4" id="KW-0007">Acetylation</keyword>
<reference evidence="8" key="1">
    <citation type="submission" date="2016-06" db="UniProtKB">
        <authorList>
            <consortium name="WormBaseParasite"/>
        </authorList>
    </citation>
    <scope>IDENTIFICATION</scope>
</reference>
<feature type="domain" description="MYST-type HAT" evidence="5">
    <location>
        <begin position="53"/>
        <end position="203"/>
    </location>
</feature>
<comment type="similarity">
    <text evidence="1">Belongs to the MYST (SAS/MOZ) family.</text>
</comment>
<protein>
    <recommendedName>
        <fullName evidence="2">histone acetyltransferase</fullName>
        <ecNumber evidence="2">2.3.1.48</ecNumber>
    </recommendedName>
</protein>
<dbReference type="Gene3D" id="3.30.60.60">
    <property type="entry name" value="N-acetyl transferase-like"/>
    <property type="match status" value="1"/>
</dbReference>
<dbReference type="AlphaFoldDB" id="A0A183H9G3"/>
<evidence type="ECO:0000256" key="1">
    <source>
        <dbReference type="ARBA" id="ARBA00010107"/>
    </source>
</evidence>
<dbReference type="Pfam" id="PF17772">
    <property type="entry name" value="zf-MYST"/>
    <property type="match status" value="1"/>
</dbReference>
<reference evidence="6 7" key="2">
    <citation type="submission" date="2018-11" db="EMBL/GenBank/DDBJ databases">
        <authorList>
            <consortium name="Pathogen Informatics"/>
        </authorList>
    </citation>
    <scope>NUCLEOTIDE SEQUENCE [LARGE SCALE GENOMIC DNA]</scope>
</reference>
<dbReference type="Gene3D" id="3.40.630.30">
    <property type="match status" value="1"/>
</dbReference>
<sequence length="203" mass="23531">MVGGTVSLTEPVTITNEDRELYSAARNLAELDFDARPSGCTSGEHVTFNDANDSSRNPKAIRIGNFEIETWYSAPYPAEYAQLSILYLCEFCMKYMKSLEMRQRHSERCQLRHPPGNEIYRKDDISIFEVQNFLIILYEKGEFVKLIVDGYCSRIYCQNICLLAKLFLDHKTLYYDVEPFLFYVVTRNDSSGCHFVGYFSKLL</sequence>
<dbReference type="PANTHER" id="PTHR10615:SF217">
    <property type="entry name" value="HISTONE ACETYLTRANSFERASE"/>
    <property type="match status" value="1"/>
</dbReference>
<dbReference type="Pfam" id="PF01853">
    <property type="entry name" value="MOZ_SAS"/>
    <property type="match status" value="1"/>
</dbReference>
<dbReference type="PANTHER" id="PTHR10615">
    <property type="entry name" value="HISTONE ACETYLTRANSFERASE"/>
    <property type="match status" value="1"/>
</dbReference>
<dbReference type="GO" id="GO:0010484">
    <property type="term" value="F:histone H3 acetyltransferase activity"/>
    <property type="evidence" value="ECO:0007669"/>
    <property type="project" value="TreeGrafter"/>
</dbReference>
<dbReference type="InterPro" id="IPR050603">
    <property type="entry name" value="MYST_HAT"/>
</dbReference>
<evidence type="ECO:0000313" key="6">
    <source>
        <dbReference type="EMBL" id="VDO38986.1"/>
    </source>
</evidence>
<organism evidence="8">
    <name type="scientific">Onchocerca flexuosa</name>
    <dbReference type="NCBI Taxonomy" id="387005"/>
    <lineage>
        <taxon>Eukaryota</taxon>
        <taxon>Metazoa</taxon>
        <taxon>Ecdysozoa</taxon>
        <taxon>Nematoda</taxon>
        <taxon>Chromadorea</taxon>
        <taxon>Rhabditida</taxon>
        <taxon>Spirurina</taxon>
        <taxon>Spiruromorpha</taxon>
        <taxon>Filarioidea</taxon>
        <taxon>Onchocercidae</taxon>
        <taxon>Onchocerca</taxon>
    </lineage>
</organism>
<dbReference type="InterPro" id="IPR016181">
    <property type="entry name" value="Acyl_CoA_acyltransferase"/>
</dbReference>
<dbReference type="SUPFAM" id="SSF55729">
    <property type="entry name" value="Acyl-CoA N-acyltransferases (Nat)"/>
    <property type="match status" value="1"/>
</dbReference>
<dbReference type="EMBL" id="UZAJ01003017">
    <property type="protein sequence ID" value="VDO38986.1"/>
    <property type="molecule type" value="Genomic_DNA"/>
</dbReference>
<evidence type="ECO:0000256" key="4">
    <source>
        <dbReference type="ARBA" id="ARBA00022990"/>
    </source>
</evidence>
<evidence type="ECO:0000259" key="5">
    <source>
        <dbReference type="PROSITE" id="PS51726"/>
    </source>
</evidence>
<name>A0A183H9G3_9BILA</name>
<gene>
    <name evidence="6" type="ORF">OFLC_LOCUS4125</name>
</gene>
<dbReference type="GO" id="GO:0005634">
    <property type="term" value="C:nucleus"/>
    <property type="evidence" value="ECO:0007669"/>
    <property type="project" value="TreeGrafter"/>
</dbReference>
<evidence type="ECO:0000256" key="3">
    <source>
        <dbReference type="ARBA" id="ARBA00022679"/>
    </source>
</evidence>
<dbReference type="InterPro" id="IPR040706">
    <property type="entry name" value="Zf-MYST"/>
</dbReference>
<dbReference type="GO" id="GO:0003682">
    <property type="term" value="F:chromatin binding"/>
    <property type="evidence" value="ECO:0007669"/>
    <property type="project" value="TreeGrafter"/>
</dbReference>
<dbReference type="GO" id="GO:0006357">
    <property type="term" value="P:regulation of transcription by RNA polymerase II"/>
    <property type="evidence" value="ECO:0007669"/>
    <property type="project" value="TreeGrafter"/>
</dbReference>
<keyword evidence="3" id="KW-0808">Transferase</keyword>
<evidence type="ECO:0000256" key="2">
    <source>
        <dbReference type="ARBA" id="ARBA00013184"/>
    </source>
</evidence>
<dbReference type="STRING" id="387005.A0A183H9G3"/>
<dbReference type="PROSITE" id="PS51726">
    <property type="entry name" value="MYST_HAT"/>
    <property type="match status" value="1"/>
</dbReference>
<dbReference type="GO" id="GO:0070776">
    <property type="term" value="C:MOZ/MORF histone acetyltransferase complex"/>
    <property type="evidence" value="ECO:0007669"/>
    <property type="project" value="TreeGrafter"/>
</dbReference>
<dbReference type="GO" id="GO:0003712">
    <property type="term" value="F:transcription coregulator activity"/>
    <property type="evidence" value="ECO:0007669"/>
    <property type="project" value="TreeGrafter"/>
</dbReference>